<dbReference type="Pfam" id="PF03092">
    <property type="entry name" value="BT1"/>
    <property type="match status" value="1"/>
</dbReference>
<gene>
    <name evidence="9" type="ORF">Poli38472_008078</name>
</gene>
<keyword evidence="3" id="KW-0813">Transport</keyword>
<dbReference type="OrthoDB" id="163346at2759"/>
<evidence type="ECO:0000256" key="7">
    <source>
        <dbReference type="SAM" id="MobiDB-lite"/>
    </source>
</evidence>
<dbReference type="PANTHER" id="PTHR31585:SF5">
    <property type="entry name" value="RNA-BINDING S4 DOMAIN-CONTAINING PROTEIN"/>
    <property type="match status" value="1"/>
</dbReference>
<keyword evidence="10" id="KW-1185">Reference proteome</keyword>
<keyword evidence="4 8" id="KW-0812">Transmembrane</keyword>
<dbReference type="InterPro" id="IPR036259">
    <property type="entry name" value="MFS_trans_sf"/>
</dbReference>
<proteinExistence type="inferred from homology"/>
<feature type="transmembrane region" description="Helical" evidence="8">
    <location>
        <begin position="215"/>
        <end position="236"/>
    </location>
</feature>
<evidence type="ECO:0000256" key="1">
    <source>
        <dbReference type="ARBA" id="ARBA00004141"/>
    </source>
</evidence>
<feature type="region of interest" description="Disordered" evidence="7">
    <location>
        <begin position="70"/>
        <end position="89"/>
    </location>
</feature>
<sequence length="594" mass="66545">MYAQRPKHQHRGIVLLEDPDLAGSYPYDGQYDPLNARTDCFAGLTDAVTPDPTHLYGGIYDKHPQATPFGKLPIPPPAPSSAGTSISNNSGALRSGGPIRLCSRDQLGYMLNWLLIGFFNGSIPALVYPLFGDYLHLEAFQGNGVLALIDFAWNFKFIFSFLTDCTPLNRYRRKPYLMIGWSLLTVFLLIITILSQVEPYRRDGEIVNKEAPTEGLRYVVPFIIISFARIIVIVPSEGIMVEYAQREGLEGRGRTQAITLMVRGVGQAIGKLLVSFGCYSSEYGGTFTASLPLRAVFGLWTALAAAGIAITWFLMSEEQMPTSSQPFRSQIQRVWRIIQQRTTWQIMVFGFFQNAVMSLHYSEREPFFRMRLGGDGMALNNADAVAAIGSVIAAYILSRFFLNTNWRKIMLWSLLITVVLEVPVESITIFDRLPTVAIFGIKDFLVSIPYALIAFMREFVIIEITDPGYEATTFGFITTVQYLAKPFVSMLNNLFATDQDDLADDTSEVRWRIATEMWIIYAVRVVVILSIYTLLPRQKRHALERKLRGNPNLVVPLVIFICVCIVFWTAVTASFLAVIHSTSCLKFAGGKGCL</sequence>
<feature type="transmembrane region" description="Helical" evidence="8">
    <location>
        <begin position="382"/>
        <end position="402"/>
    </location>
</feature>
<accession>A0A8K1CKT1</accession>
<evidence type="ECO:0000256" key="4">
    <source>
        <dbReference type="ARBA" id="ARBA00022692"/>
    </source>
</evidence>
<feature type="transmembrane region" description="Helical" evidence="8">
    <location>
        <begin position="436"/>
        <end position="455"/>
    </location>
</feature>
<comment type="subcellular location">
    <subcellularLocation>
        <location evidence="1">Membrane</location>
        <topology evidence="1">Multi-pass membrane protein</topology>
    </subcellularLocation>
</comment>
<feature type="transmembrane region" description="Helical" evidence="8">
    <location>
        <begin position="518"/>
        <end position="535"/>
    </location>
</feature>
<keyword evidence="5 8" id="KW-1133">Transmembrane helix</keyword>
<dbReference type="AlphaFoldDB" id="A0A8K1CKT1"/>
<feature type="transmembrane region" description="Helical" evidence="8">
    <location>
        <begin position="110"/>
        <end position="131"/>
    </location>
</feature>
<name>A0A8K1CKT1_PYTOL</name>
<evidence type="ECO:0008006" key="11">
    <source>
        <dbReference type="Google" id="ProtNLM"/>
    </source>
</evidence>
<evidence type="ECO:0000313" key="10">
    <source>
        <dbReference type="Proteomes" id="UP000794436"/>
    </source>
</evidence>
<evidence type="ECO:0000256" key="6">
    <source>
        <dbReference type="ARBA" id="ARBA00023136"/>
    </source>
</evidence>
<comment type="caution">
    <text evidence="9">The sequence shown here is derived from an EMBL/GenBank/DDBJ whole genome shotgun (WGS) entry which is preliminary data.</text>
</comment>
<feature type="transmembrane region" description="Helical" evidence="8">
    <location>
        <begin position="555"/>
        <end position="579"/>
    </location>
</feature>
<feature type="transmembrane region" description="Helical" evidence="8">
    <location>
        <begin position="143"/>
        <end position="163"/>
    </location>
</feature>
<dbReference type="PANTHER" id="PTHR31585">
    <property type="entry name" value="FOLATE-BIOPTERIN TRANSPORTER 1, CHLOROPLASTIC"/>
    <property type="match status" value="1"/>
</dbReference>
<protein>
    <recommendedName>
        <fullName evidence="11">Transmembrane protein</fullName>
    </recommendedName>
</protein>
<evidence type="ECO:0000313" key="9">
    <source>
        <dbReference type="EMBL" id="TMW65436.1"/>
    </source>
</evidence>
<comment type="similarity">
    <text evidence="2">Belongs to the major facilitator superfamily. Folate-biopterin transporter (TC 2.A.71) family.</text>
</comment>
<evidence type="ECO:0000256" key="3">
    <source>
        <dbReference type="ARBA" id="ARBA00022448"/>
    </source>
</evidence>
<evidence type="ECO:0000256" key="5">
    <source>
        <dbReference type="ARBA" id="ARBA00022989"/>
    </source>
</evidence>
<dbReference type="GO" id="GO:0016020">
    <property type="term" value="C:membrane"/>
    <property type="evidence" value="ECO:0007669"/>
    <property type="project" value="UniProtKB-SubCell"/>
</dbReference>
<keyword evidence="6 8" id="KW-0472">Membrane</keyword>
<dbReference type="SUPFAM" id="SSF103473">
    <property type="entry name" value="MFS general substrate transporter"/>
    <property type="match status" value="1"/>
</dbReference>
<organism evidence="9 10">
    <name type="scientific">Pythium oligandrum</name>
    <name type="common">Mycoparasitic fungus</name>
    <dbReference type="NCBI Taxonomy" id="41045"/>
    <lineage>
        <taxon>Eukaryota</taxon>
        <taxon>Sar</taxon>
        <taxon>Stramenopiles</taxon>
        <taxon>Oomycota</taxon>
        <taxon>Peronosporomycetes</taxon>
        <taxon>Pythiales</taxon>
        <taxon>Pythiaceae</taxon>
        <taxon>Pythium</taxon>
    </lineage>
</organism>
<reference evidence="9" key="1">
    <citation type="submission" date="2019-03" db="EMBL/GenBank/DDBJ databases">
        <title>Long read genome sequence of the mycoparasitic Pythium oligandrum ATCC 38472 isolated from sugarbeet rhizosphere.</title>
        <authorList>
            <person name="Gaulin E."/>
        </authorList>
    </citation>
    <scope>NUCLEOTIDE SEQUENCE</scope>
    <source>
        <strain evidence="9">ATCC 38472_TT</strain>
    </source>
</reference>
<evidence type="ECO:0000256" key="8">
    <source>
        <dbReference type="SAM" id="Phobius"/>
    </source>
</evidence>
<dbReference type="Gene3D" id="1.20.1250.20">
    <property type="entry name" value="MFS general substrate transporter like domains"/>
    <property type="match status" value="1"/>
</dbReference>
<dbReference type="EMBL" id="SPLM01000037">
    <property type="protein sequence ID" value="TMW65436.1"/>
    <property type="molecule type" value="Genomic_DNA"/>
</dbReference>
<feature type="transmembrane region" description="Helical" evidence="8">
    <location>
        <begin position="297"/>
        <end position="315"/>
    </location>
</feature>
<feature type="transmembrane region" description="Helical" evidence="8">
    <location>
        <begin position="175"/>
        <end position="195"/>
    </location>
</feature>
<feature type="transmembrane region" description="Helical" evidence="8">
    <location>
        <begin position="409"/>
        <end position="430"/>
    </location>
</feature>
<evidence type="ECO:0000256" key="2">
    <source>
        <dbReference type="ARBA" id="ARBA00007015"/>
    </source>
</evidence>
<dbReference type="Proteomes" id="UP000794436">
    <property type="component" value="Unassembled WGS sequence"/>
</dbReference>
<dbReference type="InterPro" id="IPR039309">
    <property type="entry name" value="BT1"/>
</dbReference>